<comment type="caution">
    <text evidence="1">The sequence shown here is derived from an EMBL/GenBank/DDBJ whole genome shotgun (WGS) entry which is preliminary data.</text>
</comment>
<dbReference type="Gramene" id="mRNA:HanXRQr2_Chr06g0259851">
    <property type="protein sequence ID" value="CDS:HanXRQr2_Chr06g0259851.1"/>
    <property type="gene ID" value="HanXRQr2_Chr06g0259851"/>
</dbReference>
<dbReference type="Proteomes" id="UP000215914">
    <property type="component" value="Unassembled WGS sequence"/>
</dbReference>
<reference evidence="1" key="2">
    <citation type="submission" date="2020-06" db="EMBL/GenBank/DDBJ databases">
        <title>Helianthus annuus Genome sequencing and assembly Release 2.</title>
        <authorList>
            <person name="Gouzy J."/>
            <person name="Langlade N."/>
            <person name="Munos S."/>
        </authorList>
    </citation>
    <scope>NUCLEOTIDE SEQUENCE</scope>
    <source>
        <tissue evidence="1">Leaves</tissue>
    </source>
</reference>
<organism evidence="1 2">
    <name type="scientific">Helianthus annuus</name>
    <name type="common">Common sunflower</name>
    <dbReference type="NCBI Taxonomy" id="4232"/>
    <lineage>
        <taxon>Eukaryota</taxon>
        <taxon>Viridiplantae</taxon>
        <taxon>Streptophyta</taxon>
        <taxon>Embryophyta</taxon>
        <taxon>Tracheophyta</taxon>
        <taxon>Spermatophyta</taxon>
        <taxon>Magnoliopsida</taxon>
        <taxon>eudicotyledons</taxon>
        <taxon>Gunneridae</taxon>
        <taxon>Pentapetalae</taxon>
        <taxon>asterids</taxon>
        <taxon>campanulids</taxon>
        <taxon>Asterales</taxon>
        <taxon>Asteraceae</taxon>
        <taxon>Asteroideae</taxon>
        <taxon>Heliantheae alliance</taxon>
        <taxon>Heliantheae</taxon>
        <taxon>Helianthus</taxon>
    </lineage>
</organism>
<sequence length="64" mass="7758">MEFLLAIGSPATNTINFFQILIKDYFLDYVGRNQKGVKRDADLDHWNFKFKMIWTLYLYTQRTF</sequence>
<keyword evidence="2" id="KW-1185">Reference proteome</keyword>
<evidence type="ECO:0000313" key="2">
    <source>
        <dbReference type="Proteomes" id="UP000215914"/>
    </source>
</evidence>
<dbReference type="AlphaFoldDB" id="A0A9K3ITH3"/>
<dbReference type="EMBL" id="MNCJ02000321">
    <property type="protein sequence ID" value="KAF5802469.1"/>
    <property type="molecule type" value="Genomic_DNA"/>
</dbReference>
<reference evidence="1" key="1">
    <citation type="journal article" date="2017" name="Nature">
        <title>The sunflower genome provides insights into oil metabolism, flowering and Asterid evolution.</title>
        <authorList>
            <person name="Badouin H."/>
            <person name="Gouzy J."/>
            <person name="Grassa C.J."/>
            <person name="Murat F."/>
            <person name="Staton S.E."/>
            <person name="Cottret L."/>
            <person name="Lelandais-Briere C."/>
            <person name="Owens G.L."/>
            <person name="Carrere S."/>
            <person name="Mayjonade B."/>
            <person name="Legrand L."/>
            <person name="Gill N."/>
            <person name="Kane N.C."/>
            <person name="Bowers J.E."/>
            <person name="Hubner S."/>
            <person name="Bellec A."/>
            <person name="Berard A."/>
            <person name="Berges H."/>
            <person name="Blanchet N."/>
            <person name="Boniface M.C."/>
            <person name="Brunel D."/>
            <person name="Catrice O."/>
            <person name="Chaidir N."/>
            <person name="Claudel C."/>
            <person name="Donnadieu C."/>
            <person name="Faraut T."/>
            <person name="Fievet G."/>
            <person name="Helmstetter N."/>
            <person name="King M."/>
            <person name="Knapp S.J."/>
            <person name="Lai Z."/>
            <person name="Le Paslier M.C."/>
            <person name="Lippi Y."/>
            <person name="Lorenzon L."/>
            <person name="Mandel J.R."/>
            <person name="Marage G."/>
            <person name="Marchand G."/>
            <person name="Marquand E."/>
            <person name="Bret-Mestries E."/>
            <person name="Morien E."/>
            <person name="Nambeesan S."/>
            <person name="Nguyen T."/>
            <person name="Pegot-Espagnet P."/>
            <person name="Pouilly N."/>
            <person name="Raftis F."/>
            <person name="Sallet E."/>
            <person name="Schiex T."/>
            <person name="Thomas J."/>
            <person name="Vandecasteele C."/>
            <person name="Vares D."/>
            <person name="Vear F."/>
            <person name="Vautrin S."/>
            <person name="Crespi M."/>
            <person name="Mangin B."/>
            <person name="Burke J.M."/>
            <person name="Salse J."/>
            <person name="Munos S."/>
            <person name="Vincourt P."/>
            <person name="Rieseberg L.H."/>
            <person name="Langlade N.B."/>
        </authorList>
    </citation>
    <scope>NUCLEOTIDE SEQUENCE</scope>
    <source>
        <tissue evidence="1">Leaves</tissue>
    </source>
</reference>
<evidence type="ECO:0000313" key="1">
    <source>
        <dbReference type="EMBL" id="KAF5802469.1"/>
    </source>
</evidence>
<gene>
    <name evidence="1" type="ORF">HanXRQr2_Chr06g0259851</name>
</gene>
<name>A0A9K3ITH3_HELAN</name>
<proteinExistence type="predicted"/>
<accession>A0A9K3ITH3</accession>
<protein>
    <submittedName>
        <fullName evidence="1">Uncharacterized protein</fullName>
    </submittedName>
</protein>